<evidence type="ECO:0000256" key="14">
    <source>
        <dbReference type="ARBA" id="ARBA00048403"/>
    </source>
</evidence>
<keyword evidence="16" id="KW-1185">Reference proteome</keyword>
<name>A0A6A7BVN5_9PEZI</name>
<keyword evidence="10" id="KW-0411">Iron-sulfur</keyword>
<dbReference type="GO" id="GO:0090560">
    <property type="term" value="F:2-(3-amino-3-carboxypropyl)histidine synthase activity"/>
    <property type="evidence" value="ECO:0007669"/>
    <property type="project" value="UniProtKB-EC"/>
</dbReference>
<gene>
    <name evidence="15" type="ORF">K470DRAFT_288161</name>
</gene>
<dbReference type="EC" id="2.5.1.108" evidence="4"/>
<evidence type="ECO:0000256" key="7">
    <source>
        <dbReference type="ARBA" id="ARBA00022691"/>
    </source>
</evidence>
<evidence type="ECO:0000313" key="15">
    <source>
        <dbReference type="EMBL" id="KAF2859261.1"/>
    </source>
</evidence>
<keyword evidence="6" id="KW-0808">Transferase</keyword>
<protein>
    <recommendedName>
        <fullName evidence="5">2-(3-amino-3-carboxypropyl)histidine synthase subunit 1</fullName>
        <ecNumber evidence="4">2.5.1.108</ecNumber>
    </recommendedName>
    <alternativeName>
        <fullName evidence="12">Diphthamide biosynthesis protein 1</fullName>
    </alternativeName>
    <alternativeName>
        <fullName evidence="13">Diphtheria toxin resistance protein 1</fullName>
    </alternativeName>
    <alternativeName>
        <fullName evidence="11">S-adenosyl-L-methionine:L-histidine 3-amino-3-carboxypropyltransferase 1</fullName>
    </alternativeName>
</protein>
<dbReference type="Pfam" id="PF01866">
    <property type="entry name" value="Diphthamide_syn"/>
    <property type="match status" value="1"/>
</dbReference>
<dbReference type="InterPro" id="IPR042263">
    <property type="entry name" value="DPH1/DPH2_1"/>
</dbReference>
<evidence type="ECO:0000256" key="4">
    <source>
        <dbReference type="ARBA" id="ARBA00012221"/>
    </source>
</evidence>
<comment type="similarity">
    <text evidence="3">Belongs to the DPH1/DPH2 family. DPH1 subfamily.</text>
</comment>
<dbReference type="OrthoDB" id="1649088at2759"/>
<evidence type="ECO:0000256" key="13">
    <source>
        <dbReference type="ARBA" id="ARBA00032789"/>
    </source>
</evidence>
<evidence type="ECO:0000256" key="12">
    <source>
        <dbReference type="ARBA" id="ARBA00032574"/>
    </source>
</evidence>
<dbReference type="PANTHER" id="PTHR10762">
    <property type="entry name" value="DIPHTHAMIDE BIOSYNTHESIS PROTEIN"/>
    <property type="match status" value="1"/>
</dbReference>
<organism evidence="15 16">
    <name type="scientific">Piedraia hortae CBS 480.64</name>
    <dbReference type="NCBI Taxonomy" id="1314780"/>
    <lineage>
        <taxon>Eukaryota</taxon>
        <taxon>Fungi</taxon>
        <taxon>Dikarya</taxon>
        <taxon>Ascomycota</taxon>
        <taxon>Pezizomycotina</taxon>
        <taxon>Dothideomycetes</taxon>
        <taxon>Dothideomycetidae</taxon>
        <taxon>Capnodiales</taxon>
        <taxon>Piedraiaceae</taxon>
        <taxon>Piedraia</taxon>
    </lineage>
</organism>
<evidence type="ECO:0000256" key="2">
    <source>
        <dbReference type="ARBA" id="ARBA00005156"/>
    </source>
</evidence>
<accession>A0A6A7BVN5</accession>
<dbReference type="SFLD" id="SFLDS00032">
    <property type="entry name" value="Radical_SAM_3-amino-3-carboxyp"/>
    <property type="match status" value="1"/>
</dbReference>
<sequence length="185" mass="20729">MSHVTYGACCVDDHTARALGCDLLVRYAHSCLIPVSITSIKTLYVFVDIQIDAEHLVATLARDFEPGRTIAMKIAPRLRAAGYNVVVPQKAPLSKGEIIGCTSPRLSKDQQVGCTLYLRGDHFQLESAMIHNPTMLAYRYDPYSRRLTHEVYEHITPMNDRGDAMRKAASAWKWGLIWGSPEHQS</sequence>
<dbReference type="UniPathway" id="UPA00559"/>
<evidence type="ECO:0000256" key="9">
    <source>
        <dbReference type="ARBA" id="ARBA00023004"/>
    </source>
</evidence>
<evidence type="ECO:0000256" key="5">
    <source>
        <dbReference type="ARBA" id="ARBA00021915"/>
    </source>
</evidence>
<proteinExistence type="inferred from homology"/>
<dbReference type="Proteomes" id="UP000799421">
    <property type="component" value="Unassembled WGS sequence"/>
</dbReference>
<dbReference type="Gene3D" id="3.40.50.11850">
    <property type="entry name" value="Diphthamide synthesis DPH1/DPH2 domain 2"/>
    <property type="match status" value="1"/>
</dbReference>
<dbReference type="GO" id="GO:0046872">
    <property type="term" value="F:metal ion binding"/>
    <property type="evidence" value="ECO:0007669"/>
    <property type="project" value="UniProtKB-KW"/>
</dbReference>
<dbReference type="EMBL" id="MU005995">
    <property type="protein sequence ID" value="KAF2859261.1"/>
    <property type="molecule type" value="Genomic_DNA"/>
</dbReference>
<dbReference type="PANTHER" id="PTHR10762:SF1">
    <property type="entry name" value="2-(3-AMINO-3-CARBOXYPROPYL)HISTIDINE SYNTHASE SUBUNIT 1"/>
    <property type="match status" value="1"/>
</dbReference>
<evidence type="ECO:0000256" key="10">
    <source>
        <dbReference type="ARBA" id="ARBA00023014"/>
    </source>
</evidence>
<dbReference type="NCBIfam" id="TIGR00322">
    <property type="entry name" value="diphth2_R"/>
    <property type="match status" value="1"/>
</dbReference>
<evidence type="ECO:0000256" key="11">
    <source>
        <dbReference type="ARBA" id="ARBA00031690"/>
    </source>
</evidence>
<dbReference type="GO" id="GO:0051536">
    <property type="term" value="F:iron-sulfur cluster binding"/>
    <property type="evidence" value="ECO:0007669"/>
    <property type="project" value="UniProtKB-KW"/>
</dbReference>
<dbReference type="GO" id="GO:0017183">
    <property type="term" value="P:protein histidyl modification to diphthamide"/>
    <property type="evidence" value="ECO:0007669"/>
    <property type="project" value="UniProtKB-UniPathway"/>
</dbReference>
<reference evidence="15" key="1">
    <citation type="journal article" date="2020" name="Stud. Mycol.">
        <title>101 Dothideomycetes genomes: a test case for predicting lifestyles and emergence of pathogens.</title>
        <authorList>
            <person name="Haridas S."/>
            <person name="Albert R."/>
            <person name="Binder M."/>
            <person name="Bloem J."/>
            <person name="Labutti K."/>
            <person name="Salamov A."/>
            <person name="Andreopoulos B."/>
            <person name="Baker S."/>
            <person name="Barry K."/>
            <person name="Bills G."/>
            <person name="Bluhm B."/>
            <person name="Cannon C."/>
            <person name="Castanera R."/>
            <person name="Culley D."/>
            <person name="Daum C."/>
            <person name="Ezra D."/>
            <person name="Gonzalez J."/>
            <person name="Henrissat B."/>
            <person name="Kuo A."/>
            <person name="Liang C."/>
            <person name="Lipzen A."/>
            <person name="Lutzoni F."/>
            <person name="Magnuson J."/>
            <person name="Mondo S."/>
            <person name="Nolan M."/>
            <person name="Ohm R."/>
            <person name="Pangilinan J."/>
            <person name="Park H.-J."/>
            <person name="Ramirez L."/>
            <person name="Alfaro M."/>
            <person name="Sun H."/>
            <person name="Tritt A."/>
            <person name="Yoshinaga Y."/>
            <person name="Zwiers L.-H."/>
            <person name="Turgeon B."/>
            <person name="Goodwin S."/>
            <person name="Spatafora J."/>
            <person name="Crous P."/>
            <person name="Grigoriev I."/>
        </authorList>
    </citation>
    <scope>NUCLEOTIDE SEQUENCE</scope>
    <source>
        <strain evidence="15">CBS 480.64</strain>
    </source>
</reference>
<dbReference type="Gene3D" id="3.40.50.11860">
    <property type="entry name" value="Diphthamide synthesis DPH1/DPH2 domain 3"/>
    <property type="match status" value="1"/>
</dbReference>
<comment type="pathway">
    <text evidence="2">Protein modification; peptidyl-diphthamide biosynthesis.</text>
</comment>
<evidence type="ECO:0000256" key="1">
    <source>
        <dbReference type="ARBA" id="ARBA00001966"/>
    </source>
</evidence>
<dbReference type="InterPro" id="IPR042265">
    <property type="entry name" value="DPH1/DPH2_3"/>
</dbReference>
<evidence type="ECO:0000256" key="8">
    <source>
        <dbReference type="ARBA" id="ARBA00022723"/>
    </source>
</evidence>
<dbReference type="AlphaFoldDB" id="A0A6A7BVN5"/>
<dbReference type="PIRSF" id="PIRSF004967">
    <property type="entry name" value="DPH1"/>
    <property type="match status" value="1"/>
</dbReference>
<keyword evidence="7" id="KW-0949">S-adenosyl-L-methionine</keyword>
<comment type="cofactor">
    <cofactor evidence="1">
        <name>[4Fe-4S] cluster</name>
        <dbReference type="ChEBI" id="CHEBI:49883"/>
    </cofactor>
</comment>
<evidence type="ECO:0000256" key="3">
    <source>
        <dbReference type="ARBA" id="ARBA00010173"/>
    </source>
</evidence>
<keyword evidence="9" id="KW-0408">Iron</keyword>
<keyword evidence="8" id="KW-0479">Metal-binding</keyword>
<evidence type="ECO:0000313" key="16">
    <source>
        <dbReference type="Proteomes" id="UP000799421"/>
    </source>
</evidence>
<evidence type="ECO:0000256" key="6">
    <source>
        <dbReference type="ARBA" id="ARBA00022679"/>
    </source>
</evidence>
<dbReference type="InterPro" id="IPR035435">
    <property type="entry name" value="DPH1/DPH2_euk_archaea"/>
</dbReference>
<dbReference type="Gene3D" id="3.40.50.11840">
    <property type="entry name" value="Diphthamide synthesis DPH1/DPH2 domain 1"/>
    <property type="match status" value="1"/>
</dbReference>
<dbReference type="InterPro" id="IPR016435">
    <property type="entry name" value="DPH1/DPH2"/>
</dbReference>
<dbReference type="InterPro" id="IPR042264">
    <property type="entry name" value="DPH1/DPH2_2"/>
</dbReference>
<comment type="catalytic activity">
    <reaction evidence="14">
        <text>L-histidyl-[translation elongation factor 2] + S-adenosyl-L-methionine = 2-[(3S)-amino-3-carboxypropyl]-L-histidyl-[translation elongation factor 2] + S-methyl-5'-thioadenosine + H(+)</text>
        <dbReference type="Rhea" id="RHEA:36783"/>
        <dbReference type="Rhea" id="RHEA-COMP:9748"/>
        <dbReference type="Rhea" id="RHEA-COMP:9749"/>
        <dbReference type="ChEBI" id="CHEBI:15378"/>
        <dbReference type="ChEBI" id="CHEBI:17509"/>
        <dbReference type="ChEBI" id="CHEBI:29979"/>
        <dbReference type="ChEBI" id="CHEBI:59789"/>
        <dbReference type="ChEBI" id="CHEBI:73995"/>
        <dbReference type="EC" id="2.5.1.108"/>
    </reaction>
</comment>